<evidence type="ECO:0000259" key="1">
    <source>
        <dbReference type="Pfam" id="PF13448"/>
    </source>
</evidence>
<accession>A0A6N6M4S5</accession>
<dbReference type="Proteomes" id="UP000435357">
    <property type="component" value="Unassembled WGS sequence"/>
</dbReference>
<dbReference type="EMBL" id="WACR01000005">
    <property type="protein sequence ID" value="KAB1064489.1"/>
    <property type="molecule type" value="Genomic_DNA"/>
</dbReference>
<reference evidence="2 3" key="1">
    <citation type="submission" date="2019-09" db="EMBL/GenBank/DDBJ databases">
        <title>Genomes of Cryomorphaceae.</title>
        <authorList>
            <person name="Bowman J.P."/>
        </authorList>
    </citation>
    <scope>NUCLEOTIDE SEQUENCE [LARGE SCALE GENOMIC DNA]</scope>
    <source>
        <strain evidence="2 3">KCTC 52047</strain>
    </source>
</reference>
<dbReference type="InterPro" id="IPR025193">
    <property type="entry name" value="DUF4114"/>
</dbReference>
<keyword evidence="3" id="KW-1185">Reference proteome</keyword>
<protein>
    <submittedName>
        <fullName evidence="2">DUF4114 domain-containing protein</fullName>
    </submittedName>
</protein>
<dbReference type="RefSeq" id="WP_151167713.1">
    <property type="nucleotide sequence ID" value="NZ_WACR01000005.1"/>
</dbReference>
<evidence type="ECO:0000313" key="2">
    <source>
        <dbReference type="EMBL" id="KAB1064489.1"/>
    </source>
</evidence>
<dbReference type="OrthoDB" id="1204817at2"/>
<dbReference type="PROSITE" id="PS51257">
    <property type="entry name" value="PROKAR_LIPOPROTEIN"/>
    <property type="match status" value="1"/>
</dbReference>
<dbReference type="Pfam" id="PF13448">
    <property type="entry name" value="DUF4114"/>
    <property type="match status" value="1"/>
</dbReference>
<evidence type="ECO:0000313" key="3">
    <source>
        <dbReference type="Proteomes" id="UP000435357"/>
    </source>
</evidence>
<feature type="domain" description="DUF4114" evidence="1">
    <location>
        <begin position="521"/>
        <end position="597"/>
    </location>
</feature>
<dbReference type="InterPro" id="IPR011044">
    <property type="entry name" value="Quino_amine_DH_bsu"/>
</dbReference>
<proteinExistence type="predicted"/>
<dbReference type="SUPFAM" id="SSF50969">
    <property type="entry name" value="YVTN repeat-like/Quinoprotein amine dehydrogenase"/>
    <property type="match status" value="1"/>
</dbReference>
<dbReference type="AlphaFoldDB" id="A0A6N6M4S5"/>
<sequence length="616" mass="66718">MKKYLIQILTVLFISVLITFGCTPEDDNGLNQTEKRIDTYDEFSGRITYHNEPVEAYDGSGKKASNNMTEFIYVANVTSPTIHGKRLSATGISIDGNKAYVSYHWNEGEADFAGAVEVIDIADPSQPVLIQGVYFTDTDLNELYVENNELYVVGGRSLSSSGYDPAVTSGGVVEVIELSGGLPTTNVQEASIPSYSGNSVFRDGDNLYCVSGNTGGGVFEVSLSPSNYLQVTESDYYNNSKFGVMGGSYYTFLETGSSPNLHIHNGNNFDPASKTVVPLASPTAPDDGKKVLSVDYPNQVAYVSSGSYGLHSYDLFTQSGTPVESFNTQGNGLLNGVDYDHNYVYAAKGSEGLYILDKDTLSKIMANFSFDGSANFVKSSVENVFIAHGKGGLRILAKEKETGAPDDPIETEPCSTLLGNIADLFPERENAMNNHPNLFAGGSTKNVVLDQSSEVYVQFVWEGAGKTNTFGYFTYPKNNPPTSMQDIQNLQKHVVFPNVTKTSDGGGLNQGDMVQLGNGAFPANTLIGFYLVVDGWSGGKMVSGSTTIYSLPQFNDNTTQQHLLFVENSCDDLTLTFEDLLLPHGDKDFNDIILVVKDNDQGLVNTKFDLTGVVHK</sequence>
<organism evidence="2 3">
    <name type="scientific">Salibacter halophilus</name>
    <dbReference type="NCBI Taxonomy" id="1803916"/>
    <lineage>
        <taxon>Bacteria</taxon>
        <taxon>Pseudomonadati</taxon>
        <taxon>Bacteroidota</taxon>
        <taxon>Flavobacteriia</taxon>
        <taxon>Flavobacteriales</taxon>
        <taxon>Salibacteraceae</taxon>
        <taxon>Salibacter</taxon>
    </lineage>
</organism>
<gene>
    <name evidence="2" type="ORF">F3059_07270</name>
</gene>
<name>A0A6N6M4S5_9FLAO</name>
<comment type="caution">
    <text evidence="2">The sequence shown here is derived from an EMBL/GenBank/DDBJ whole genome shotgun (WGS) entry which is preliminary data.</text>
</comment>